<dbReference type="EMBL" id="VGLS01000670">
    <property type="protein sequence ID" value="MBM3225734.1"/>
    <property type="molecule type" value="Genomic_DNA"/>
</dbReference>
<feature type="non-terminal residue" evidence="11">
    <location>
        <position position="608"/>
    </location>
</feature>
<protein>
    <submittedName>
        <fullName evidence="11">Formate dehydrogenase</fullName>
    </submittedName>
</protein>
<evidence type="ECO:0000313" key="11">
    <source>
        <dbReference type="EMBL" id="MBM3225734.1"/>
    </source>
</evidence>
<dbReference type="GO" id="GO:0016491">
    <property type="term" value="F:oxidoreductase activity"/>
    <property type="evidence" value="ECO:0007669"/>
    <property type="project" value="UniProtKB-KW"/>
</dbReference>
<evidence type="ECO:0000256" key="9">
    <source>
        <dbReference type="SAM" id="MobiDB-lite"/>
    </source>
</evidence>
<proteinExistence type="inferred from homology"/>
<organism evidence="11 12">
    <name type="scientific">Tectimicrobiota bacterium</name>
    <dbReference type="NCBI Taxonomy" id="2528274"/>
    <lineage>
        <taxon>Bacteria</taxon>
        <taxon>Pseudomonadati</taxon>
        <taxon>Nitrospinota/Tectimicrobiota group</taxon>
        <taxon>Candidatus Tectimicrobiota</taxon>
    </lineage>
</organism>
<accession>A0A938B452</accession>
<comment type="subcellular location">
    <subcellularLocation>
        <location evidence="2">Cell envelope</location>
    </subcellularLocation>
</comment>
<feature type="region of interest" description="Disordered" evidence="9">
    <location>
        <begin position="73"/>
        <end position="92"/>
    </location>
</feature>
<dbReference type="GO" id="GO:0030151">
    <property type="term" value="F:molybdenum ion binding"/>
    <property type="evidence" value="ECO:0007669"/>
    <property type="project" value="TreeGrafter"/>
</dbReference>
<evidence type="ECO:0000259" key="10">
    <source>
        <dbReference type="PROSITE" id="PS51669"/>
    </source>
</evidence>
<evidence type="ECO:0000256" key="5">
    <source>
        <dbReference type="ARBA" id="ARBA00022723"/>
    </source>
</evidence>
<evidence type="ECO:0000256" key="6">
    <source>
        <dbReference type="ARBA" id="ARBA00023002"/>
    </source>
</evidence>
<evidence type="ECO:0000256" key="1">
    <source>
        <dbReference type="ARBA" id="ARBA00001966"/>
    </source>
</evidence>
<keyword evidence="8" id="KW-0411">Iron-sulfur</keyword>
<keyword evidence="4" id="KW-0004">4Fe-4S</keyword>
<dbReference type="GO" id="GO:0009055">
    <property type="term" value="F:electron transfer activity"/>
    <property type="evidence" value="ECO:0007669"/>
    <property type="project" value="TreeGrafter"/>
</dbReference>
<dbReference type="GO" id="GO:0051539">
    <property type="term" value="F:4 iron, 4 sulfur cluster binding"/>
    <property type="evidence" value="ECO:0007669"/>
    <property type="project" value="UniProtKB-KW"/>
</dbReference>
<dbReference type="Gene3D" id="3.40.228.10">
    <property type="entry name" value="Dimethylsulfoxide Reductase, domain 2"/>
    <property type="match status" value="1"/>
</dbReference>
<keyword evidence="6" id="KW-0560">Oxidoreductase</keyword>
<gene>
    <name evidence="11" type="ORF">FJZ47_18315</name>
</gene>
<dbReference type="PANTHER" id="PTHR43598">
    <property type="entry name" value="TUNGSTEN-CONTAINING FORMYLMETHANOFURAN DEHYDROGENASE 2 SUBUNIT B"/>
    <property type="match status" value="1"/>
</dbReference>
<dbReference type="Pfam" id="PF00384">
    <property type="entry name" value="Molybdopterin"/>
    <property type="match status" value="1"/>
</dbReference>
<evidence type="ECO:0000313" key="12">
    <source>
        <dbReference type="Proteomes" id="UP000712673"/>
    </source>
</evidence>
<dbReference type="PROSITE" id="PS51669">
    <property type="entry name" value="4FE4S_MOW_BIS_MGD"/>
    <property type="match status" value="1"/>
</dbReference>
<comment type="similarity">
    <text evidence="3">Belongs to the prokaryotic molybdopterin-containing oxidoreductase family.</text>
</comment>
<dbReference type="Gene3D" id="3.30.2070.10">
    <property type="entry name" value="Formate dehydrogenase/DMSO reductase"/>
    <property type="match status" value="1"/>
</dbReference>
<dbReference type="GO" id="GO:0009061">
    <property type="term" value="P:anaerobic respiration"/>
    <property type="evidence" value="ECO:0007669"/>
    <property type="project" value="TreeGrafter"/>
</dbReference>
<name>A0A938B452_UNCTE</name>
<evidence type="ECO:0000256" key="2">
    <source>
        <dbReference type="ARBA" id="ARBA00004196"/>
    </source>
</evidence>
<sequence length="608" mass="68818">MAPLAPSSHPAGLLTNYPPVERWDDWTEYDPAAWPHKVARKYMLVPTICFNCEAACGLLAYVDKQDLTIRKFEGNPAHPGSRGRNCAKGPATLNQVQDPERILYPLKRSGPRGSGQWERTTWDEVLNTFAGRIRRALQEDRRTEVMYHVGRPGHDGYMDRILQSWGVDGHNSHTNVCSSSARLGYALWQGADRPSPDHSNARFILLISAHLETGHYFNPHAQRIIEAKAAGSKIAVIDTRLSNTASMGDYWLSTWPGSESALLLAMVNVILQEHLYNREFVRRWVNWEETLRALRPEDECTFANFITALQTHYARYTPAYAERETGVAAALIVQVAREIAAAGTAFAAHVWRSAASGNEGGWQVARCLEFLSVLTGSIGTRGGTSPNTWDKFVATPFKRPAPQHVWNELLYPKEYPLSYHEMSFLLPHFLKAGRGKLDTYFTRVYNPIWTNPDGASWIEVLKEEKLVGLHAALTPVWSETAWFADYVLPMGNAAERHDLMSQETQAGSWIGFRQPVMRVVREKIGQPVRFTYEANPGEVWEEDEFWIELSWRIDPDGSLGVRQHFESPYRPGEKLTIDEYYQWIFENSVPGLPEAATAQGLTPLAYMR</sequence>
<evidence type="ECO:0000256" key="4">
    <source>
        <dbReference type="ARBA" id="ARBA00022485"/>
    </source>
</evidence>
<reference evidence="11" key="1">
    <citation type="submission" date="2019-03" db="EMBL/GenBank/DDBJ databases">
        <title>Lake Tanganyika Metagenome-Assembled Genomes (MAGs).</title>
        <authorList>
            <person name="Tran P."/>
        </authorList>
    </citation>
    <scope>NUCLEOTIDE SEQUENCE</scope>
    <source>
        <strain evidence="11">K_DeepCast_65m_m2_066</strain>
    </source>
</reference>
<evidence type="ECO:0000256" key="3">
    <source>
        <dbReference type="ARBA" id="ARBA00010312"/>
    </source>
</evidence>
<keyword evidence="5" id="KW-0479">Metal-binding</keyword>
<dbReference type="InterPro" id="IPR006656">
    <property type="entry name" value="Mopterin_OxRdtase"/>
</dbReference>
<comment type="cofactor">
    <cofactor evidence="1">
        <name>[4Fe-4S] cluster</name>
        <dbReference type="ChEBI" id="CHEBI:49883"/>
    </cofactor>
</comment>
<comment type="caution">
    <text evidence="11">The sequence shown here is derived from an EMBL/GenBank/DDBJ whole genome shotgun (WGS) entry which is preliminary data.</text>
</comment>
<keyword evidence="7" id="KW-0408">Iron</keyword>
<dbReference type="PANTHER" id="PTHR43598:SF1">
    <property type="entry name" value="FORMATE DEHYDROGENASE-O MAJOR SUBUNIT"/>
    <property type="match status" value="1"/>
</dbReference>
<feature type="domain" description="4Fe-4S Mo/W bis-MGD-type" evidence="10">
    <location>
        <begin position="42"/>
        <end position="100"/>
    </location>
</feature>
<dbReference type="Proteomes" id="UP000712673">
    <property type="component" value="Unassembled WGS sequence"/>
</dbReference>
<evidence type="ECO:0000256" key="7">
    <source>
        <dbReference type="ARBA" id="ARBA00023004"/>
    </source>
</evidence>
<dbReference type="Gene3D" id="2.20.25.90">
    <property type="entry name" value="ADC-like domains"/>
    <property type="match status" value="1"/>
</dbReference>
<evidence type="ECO:0000256" key="8">
    <source>
        <dbReference type="ARBA" id="ARBA00023014"/>
    </source>
</evidence>
<dbReference type="AlphaFoldDB" id="A0A938B452"/>
<dbReference type="GO" id="GO:0030313">
    <property type="term" value="C:cell envelope"/>
    <property type="evidence" value="ECO:0007669"/>
    <property type="project" value="UniProtKB-SubCell"/>
</dbReference>
<dbReference type="SMART" id="SM00926">
    <property type="entry name" value="Molybdop_Fe4S4"/>
    <property type="match status" value="1"/>
</dbReference>
<dbReference type="Gene3D" id="3.40.50.740">
    <property type="match status" value="1"/>
</dbReference>
<dbReference type="InterPro" id="IPR006963">
    <property type="entry name" value="Mopterin_OxRdtase_4Fe-4S_dom"/>
</dbReference>
<dbReference type="SUPFAM" id="SSF53706">
    <property type="entry name" value="Formate dehydrogenase/DMSO reductase, domains 1-3"/>
    <property type="match status" value="1"/>
</dbReference>
<dbReference type="Pfam" id="PF04879">
    <property type="entry name" value="Molybdop_Fe4S4"/>
    <property type="match status" value="1"/>
</dbReference>